<feature type="compositionally biased region" description="Basic residues" evidence="1">
    <location>
        <begin position="55"/>
        <end position="64"/>
    </location>
</feature>
<dbReference type="Proteomes" id="UP001209570">
    <property type="component" value="Unassembled WGS sequence"/>
</dbReference>
<dbReference type="PANTHER" id="PTHR11276">
    <property type="entry name" value="DNA POLYMERASE TYPE-X FAMILY MEMBER"/>
    <property type="match status" value="1"/>
</dbReference>
<organism evidence="3 4">
    <name type="scientific">Pythium insidiosum</name>
    <name type="common">Pythiosis disease agent</name>
    <dbReference type="NCBI Taxonomy" id="114742"/>
    <lineage>
        <taxon>Eukaryota</taxon>
        <taxon>Sar</taxon>
        <taxon>Stramenopiles</taxon>
        <taxon>Oomycota</taxon>
        <taxon>Peronosporomycetes</taxon>
        <taxon>Pythiales</taxon>
        <taxon>Pythiaceae</taxon>
        <taxon>Pythium</taxon>
    </lineage>
</organism>
<accession>A0AAD5M6F7</accession>
<evidence type="ECO:0000313" key="4">
    <source>
        <dbReference type="Proteomes" id="UP001209570"/>
    </source>
</evidence>
<feature type="domain" description="Crossover junction endonuclease MUS81-like HHH" evidence="2">
    <location>
        <begin position="315"/>
        <end position="384"/>
    </location>
</feature>
<dbReference type="GO" id="GO:0005634">
    <property type="term" value="C:nucleus"/>
    <property type="evidence" value="ECO:0007669"/>
    <property type="project" value="TreeGrafter"/>
</dbReference>
<dbReference type="InterPro" id="IPR010996">
    <property type="entry name" value="HHH_MUS81"/>
</dbReference>
<feature type="region of interest" description="Disordered" evidence="1">
    <location>
        <begin position="55"/>
        <end position="87"/>
    </location>
</feature>
<reference evidence="3" key="1">
    <citation type="submission" date="2021-12" db="EMBL/GenBank/DDBJ databases">
        <title>Prjna785345.</title>
        <authorList>
            <person name="Rujirawat T."/>
            <person name="Krajaejun T."/>
        </authorList>
    </citation>
    <scope>NUCLEOTIDE SEQUENCE</scope>
    <source>
        <strain evidence="3">Pi057C3</strain>
    </source>
</reference>
<name>A0AAD5M6F7_PYTIN</name>
<feature type="region of interest" description="Disordered" evidence="1">
    <location>
        <begin position="185"/>
        <end position="206"/>
    </location>
</feature>
<dbReference type="Pfam" id="PF14716">
    <property type="entry name" value="HHH_8"/>
    <property type="match status" value="4"/>
</dbReference>
<feature type="domain" description="Crossover junction endonuclease MUS81-like HHH" evidence="2">
    <location>
        <begin position="436"/>
        <end position="503"/>
    </location>
</feature>
<dbReference type="InterPro" id="IPR022312">
    <property type="entry name" value="DNA_pol_X"/>
</dbReference>
<dbReference type="GO" id="GO:0003677">
    <property type="term" value="F:DNA binding"/>
    <property type="evidence" value="ECO:0007669"/>
    <property type="project" value="InterPro"/>
</dbReference>
<keyword evidence="4" id="KW-1185">Reference proteome</keyword>
<dbReference type="InterPro" id="IPR027421">
    <property type="entry name" value="DNA_pol_lamdba_lyase_dom_sf"/>
</dbReference>
<proteinExistence type="predicted"/>
<dbReference type="PANTHER" id="PTHR11276:SF28">
    <property type="entry name" value="DNA POLYMERASE LAMBDA"/>
    <property type="match status" value="1"/>
</dbReference>
<gene>
    <name evidence="3" type="ORF">P43SY_003908</name>
</gene>
<dbReference type="GO" id="GO:0003887">
    <property type="term" value="F:DNA-directed DNA polymerase activity"/>
    <property type="evidence" value="ECO:0007669"/>
    <property type="project" value="InterPro"/>
</dbReference>
<evidence type="ECO:0000313" key="3">
    <source>
        <dbReference type="EMBL" id="KAJ0403811.1"/>
    </source>
</evidence>
<comment type="caution">
    <text evidence="3">The sequence shown here is derived from an EMBL/GenBank/DDBJ whole genome shotgun (WGS) entry which is preliminary data.</text>
</comment>
<feature type="domain" description="Crossover junction endonuclease MUS81-like HHH" evidence="2">
    <location>
        <begin position="107"/>
        <end position="176"/>
    </location>
</feature>
<dbReference type="EMBL" id="JAKCXM010000074">
    <property type="protein sequence ID" value="KAJ0403811.1"/>
    <property type="molecule type" value="Genomic_DNA"/>
</dbReference>
<dbReference type="AlphaFoldDB" id="A0AAD5M6F7"/>
<evidence type="ECO:0000259" key="2">
    <source>
        <dbReference type="Pfam" id="PF14716"/>
    </source>
</evidence>
<protein>
    <recommendedName>
        <fullName evidence="2">Crossover junction endonuclease MUS81-like HHH domain-containing protein</fullName>
    </recommendedName>
</protein>
<dbReference type="GO" id="GO:0006303">
    <property type="term" value="P:double-strand break repair via nonhomologous end joining"/>
    <property type="evidence" value="ECO:0007669"/>
    <property type="project" value="TreeGrafter"/>
</dbReference>
<evidence type="ECO:0000256" key="1">
    <source>
        <dbReference type="SAM" id="MobiDB-lite"/>
    </source>
</evidence>
<feature type="domain" description="Crossover junction endonuclease MUS81-like HHH" evidence="2">
    <location>
        <begin position="210"/>
        <end position="280"/>
    </location>
</feature>
<sequence length="505" mass="56177">MKYRQSHKTMSEFLDRCEKENVELPENPYDAMMEVSTALKSTEGKEKGAMDLLKKKFGVVGHKRSQSEPQQDQGNGDAGESDDENMPHHKRIKLAEEAGEEPARCSENQKIVNAFIKYGVSQLEKGHTGKGVTHLRAAREIRLYDKPIKSGYDARQVGYVGEKMAHQVDQVLRDGEVKDDMPELNVSKDYDHSHPSIVGDIRDKPAKKPENQKIVEVLADYGEYQLKYGNTGKGTSHLRAAKEIHNADIVIDSGYTAKANIGYIGDVIADKIDQILEHGKIVRDTDYSGSSTQRVRGDRAPIVQDLIDRPAKMKENQKIVDALRDYGDAHLRGGYRGKGISHLRAAASIRDSNIEIKTAGDATRIDLVGDSVARKVDQILRHGHADSDDDYVEGEEEEVEEEEFEDEQGHFGPRYVGGTVPPLVEDVRNSSAKCPENQKIVDALAEFGEKQLQERHTGRGVTFLRAAKQLSQSGEVIKTANQAKKIGMIGDKVAQLIDEVLKRSK</sequence>
<dbReference type="SUPFAM" id="SSF47802">
    <property type="entry name" value="DNA polymerase beta, N-terminal domain-like"/>
    <property type="match status" value="4"/>
</dbReference>
<dbReference type="Gene3D" id="1.10.150.110">
    <property type="entry name" value="DNA polymerase beta, N-terminal domain-like"/>
    <property type="match status" value="4"/>
</dbReference>